<organism evidence="2 3">
    <name type="scientific">Porphyromonas uenonis 60-3</name>
    <dbReference type="NCBI Taxonomy" id="596327"/>
    <lineage>
        <taxon>Bacteria</taxon>
        <taxon>Pseudomonadati</taxon>
        <taxon>Bacteroidota</taxon>
        <taxon>Bacteroidia</taxon>
        <taxon>Bacteroidales</taxon>
        <taxon>Porphyromonadaceae</taxon>
        <taxon>Porphyromonas</taxon>
    </lineage>
</organism>
<evidence type="ECO:0000313" key="2">
    <source>
        <dbReference type="EMBL" id="EEK16196.1"/>
    </source>
</evidence>
<name>C2MDK5_9PORP</name>
<dbReference type="AlphaFoldDB" id="C2MDK5"/>
<reference evidence="2 3" key="1">
    <citation type="submission" date="2009-04" db="EMBL/GenBank/DDBJ databases">
        <authorList>
            <person name="Sebastian Y."/>
            <person name="Madupu R."/>
            <person name="Durkin A.S."/>
            <person name="Torralba M."/>
            <person name="Methe B."/>
            <person name="Sutton G.G."/>
            <person name="Strausberg R.L."/>
            <person name="Nelson K.E."/>
        </authorList>
    </citation>
    <scope>NUCLEOTIDE SEQUENCE [LARGE SCALE GENOMIC DNA]</scope>
    <source>
        <strain evidence="2 3">60-3</strain>
    </source>
</reference>
<dbReference type="Pfam" id="PF14485">
    <property type="entry name" value="DUF4431"/>
    <property type="match status" value="1"/>
</dbReference>
<dbReference type="Proteomes" id="UP000003303">
    <property type="component" value="Unassembled WGS sequence"/>
</dbReference>
<dbReference type="OrthoDB" id="3034904at2"/>
<dbReference type="eggNOG" id="ENOG5032T9S">
    <property type="taxonomic scope" value="Bacteria"/>
</dbReference>
<protein>
    <recommendedName>
        <fullName evidence="1">DUF4431 domain-containing protein</fullName>
    </recommendedName>
</protein>
<keyword evidence="3" id="KW-1185">Reference proteome</keyword>
<feature type="domain" description="DUF4431" evidence="1">
    <location>
        <begin position="312"/>
        <end position="358"/>
    </location>
</feature>
<gene>
    <name evidence="2" type="ORF">PORUE0001_0884</name>
</gene>
<evidence type="ECO:0000313" key="3">
    <source>
        <dbReference type="Proteomes" id="UP000003303"/>
    </source>
</evidence>
<dbReference type="EMBL" id="ACLR01000203">
    <property type="protein sequence ID" value="EEK16196.1"/>
    <property type="molecule type" value="Genomic_DNA"/>
</dbReference>
<proteinExistence type="predicted"/>
<dbReference type="InterPro" id="IPR027826">
    <property type="entry name" value="DUF4431"/>
</dbReference>
<evidence type="ECO:0000259" key="1">
    <source>
        <dbReference type="Pfam" id="PF14485"/>
    </source>
</evidence>
<dbReference type="RefSeq" id="WP_007365954.1">
    <property type="nucleotide sequence ID" value="NZ_ACLR01000203.1"/>
</dbReference>
<sequence length="365" mass="42206">MKTIWAEKAIKLLEHAREHMLCQTSFDKSTAFINIDNAVEVMFKTYLSLPELVMGMKKPAYSELKRCGSNFNRLVELMAIHYSDRFVGIDPTQIIHYHKIRNRLYHEPGKSSVCNDDLNNYYELAKLLLEYLFGVCQDHDEENLFLLYSKLEENVVQIFGKRLAQVTDESWRRKIEENVITESLYESMKNILSAWYTLETANKKLETDSLRAGLKSEIRSANKVLDKIIATNKIDVLNQTNFFYYPSISELTGVVEIKEYSQSTLIGDSFSEDELSVKVPVIALEKPINVYQDREFLEEGVCDHTMYGIDLVQFYFTRNAGFSSKSYIGHRVCLRGTLFAWHTAHHYTPILLEANSCTLLNKDGH</sequence>
<comment type="caution">
    <text evidence="2">The sequence shown here is derived from an EMBL/GenBank/DDBJ whole genome shotgun (WGS) entry which is preliminary data.</text>
</comment>
<accession>C2MDK5</accession>